<dbReference type="Proteomes" id="UP001597010">
    <property type="component" value="Unassembled WGS sequence"/>
</dbReference>
<name>A0ABW3AX70_9SPHI</name>
<reference evidence="2" key="1">
    <citation type="journal article" date="2019" name="Int. J. Syst. Evol. Microbiol.">
        <title>The Global Catalogue of Microorganisms (GCM) 10K type strain sequencing project: providing services to taxonomists for standard genome sequencing and annotation.</title>
        <authorList>
            <consortium name="The Broad Institute Genomics Platform"/>
            <consortium name="The Broad Institute Genome Sequencing Center for Infectious Disease"/>
            <person name="Wu L."/>
            <person name="Ma J."/>
        </authorList>
    </citation>
    <scope>NUCLEOTIDE SEQUENCE [LARGE SCALE GENOMIC DNA]</scope>
    <source>
        <strain evidence="2">CCUG 61484</strain>
    </source>
</reference>
<proteinExistence type="predicted"/>
<evidence type="ECO:0000313" key="2">
    <source>
        <dbReference type="Proteomes" id="UP001597010"/>
    </source>
</evidence>
<protein>
    <recommendedName>
        <fullName evidence="3">Restriction endonuclease</fullName>
    </recommendedName>
</protein>
<evidence type="ECO:0000313" key="1">
    <source>
        <dbReference type="EMBL" id="MFD0795492.1"/>
    </source>
</evidence>
<evidence type="ECO:0008006" key="3">
    <source>
        <dbReference type="Google" id="ProtNLM"/>
    </source>
</evidence>
<keyword evidence="2" id="KW-1185">Reference proteome</keyword>
<gene>
    <name evidence="1" type="ORF">ACFQZX_17855</name>
</gene>
<dbReference type="EMBL" id="JBHTHZ010000014">
    <property type="protein sequence ID" value="MFD0795492.1"/>
    <property type="molecule type" value="Genomic_DNA"/>
</dbReference>
<dbReference type="RefSeq" id="WP_377117943.1">
    <property type="nucleotide sequence ID" value="NZ_JBHTHZ010000014.1"/>
</dbReference>
<comment type="caution">
    <text evidence="1">The sequence shown here is derived from an EMBL/GenBank/DDBJ whole genome shotgun (WGS) entry which is preliminary data.</text>
</comment>
<accession>A0ABW3AX70</accession>
<organism evidence="1 2">
    <name type="scientific">Mucilaginibacter litoreus</name>
    <dbReference type="NCBI Taxonomy" id="1048221"/>
    <lineage>
        <taxon>Bacteria</taxon>
        <taxon>Pseudomonadati</taxon>
        <taxon>Bacteroidota</taxon>
        <taxon>Sphingobacteriia</taxon>
        <taxon>Sphingobacteriales</taxon>
        <taxon>Sphingobacteriaceae</taxon>
        <taxon>Mucilaginibacter</taxon>
    </lineage>
</organism>
<sequence>MFKLPDQIPTLRSSTQEWADYAEYLALKSGQISLYNLVKRPMMVSDETIVSGIEDSTDRFNDKADEIAMEIKKRKVISRERYPYYAANLGYSINYERNDDQHNWIYRFLLLSTRLNMTNHKVQNGLDGTQLFERLSAEVAKQFFGTNAEADILGTSKAQAGGFRTKLKELTKRIGEGGEPHNNAGYQPQDDNIDVILWKGFTDKQPSQIIAFGQCKTGTSWSDRLSELNVDAFMKTWFSMHPVLTPIRMFFCAQYFPKEIWRPRANEAGLVFDRFRILDYLPESLPVDLMNDIKSWLLGAEALN</sequence>